<dbReference type="GO" id="GO:0090729">
    <property type="term" value="F:toxin activity"/>
    <property type="evidence" value="ECO:0007669"/>
    <property type="project" value="UniProtKB-KW"/>
</dbReference>
<dbReference type="Gene3D" id="3.40.50.1010">
    <property type="entry name" value="5'-nuclease"/>
    <property type="match status" value="1"/>
</dbReference>
<evidence type="ECO:0000259" key="7">
    <source>
        <dbReference type="Pfam" id="PF01850"/>
    </source>
</evidence>
<comment type="cofactor">
    <cofactor evidence="6">
        <name>Mg(2+)</name>
        <dbReference type="ChEBI" id="CHEBI:18420"/>
    </cofactor>
</comment>
<keyword evidence="1 6" id="KW-1277">Toxin-antitoxin system</keyword>
<evidence type="ECO:0000256" key="5">
    <source>
        <dbReference type="ARBA" id="ARBA00022842"/>
    </source>
</evidence>
<protein>
    <recommendedName>
        <fullName evidence="6">Ribonuclease VapC</fullName>
        <shortName evidence="6">RNase VapC</shortName>
        <ecNumber evidence="6">3.1.-.-</ecNumber>
    </recommendedName>
    <alternativeName>
        <fullName evidence="6">Toxin VapC</fullName>
    </alternativeName>
</protein>
<keyword evidence="6" id="KW-0800">Toxin</keyword>
<evidence type="ECO:0000256" key="1">
    <source>
        <dbReference type="ARBA" id="ARBA00022649"/>
    </source>
</evidence>
<gene>
    <name evidence="6" type="primary">vapC</name>
    <name evidence="8" type="ORF">GZ78_04290</name>
</gene>
<evidence type="ECO:0000313" key="9">
    <source>
        <dbReference type="Proteomes" id="UP000028073"/>
    </source>
</evidence>
<comment type="function">
    <text evidence="6">Toxic component of a toxin-antitoxin (TA) system. An RNase.</text>
</comment>
<dbReference type="CDD" id="cd09882">
    <property type="entry name" value="PIN_MtVapC3-like_start"/>
    <property type="match status" value="1"/>
</dbReference>
<evidence type="ECO:0000256" key="3">
    <source>
        <dbReference type="ARBA" id="ARBA00022723"/>
    </source>
</evidence>
<dbReference type="GO" id="GO:0016787">
    <property type="term" value="F:hydrolase activity"/>
    <property type="evidence" value="ECO:0007669"/>
    <property type="project" value="UniProtKB-KW"/>
</dbReference>
<dbReference type="GO" id="GO:0004540">
    <property type="term" value="F:RNA nuclease activity"/>
    <property type="evidence" value="ECO:0007669"/>
    <property type="project" value="InterPro"/>
</dbReference>
<reference evidence="8 9" key="1">
    <citation type="submission" date="2014-06" db="EMBL/GenBank/DDBJ databases">
        <title>Whole Genome Sequences of Three Symbiotic Endozoicomonas Bacteria.</title>
        <authorList>
            <person name="Neave M.J."/>
            <person name="Apprill A."/>
            <person name="Voolstra C.R."/>
        </authorList>
    </citation>
    <scope>NUCLEOTIDE SEQUENCE [LARGE SCALE GENOMIC DNA]</scope>
    <source>
        <strain evidence="8 9">DSM 25634</strain>
    </source>
</reference>
<comment type="caution">
    <text evidence="8">The sequence shown here is derived from an EMBL/GenBank/DDBJ whole genome shotgun (WGS) entry which is preliminary data.</text>
</comment>
<evidence type="ECO:0000256" key="2">
    <source>
        <dbReference type="ARBA" id="ARBA00022722"/>
    </source>
</evidence>
<dbReference type="InterPro" id="IPR002716">
    <property type="entry name" value="PIN_dom"/>
</dbReference>
<name>A0A081NL96_9GAMM</name>
<dbReference type="RefSeq" id="WP_034832913.1">
    <property type="nucleotide sequence ID" value="NZ_JOKH01000001.1"/>
</dbReference>
<dbReference type="InterPro" id="IPR051749">
    <property type="entry name" value="PINc/VapC_TA_RNase"/>
</dbReference>
<evidence type="ECO:0000313" key="8">
    <source>
        <dbReference type="EMBL" id="KEQ19219.1"/>
    </source>
</evidence>
<dbReference type="SUPFAM" id="SSF88723">
    <property type="entry name" value="PIN domain-like"/>
    <property type="match status" value="1"/>
</dbReference>
<dbReference type="PANTHER" id="PTHR42740">
    <property type="entry name" value="RIBONUCLEASE VAPC3"/>
    <property type="match status" value="1"/>
</dbReference>
<comment type="similarity">
    <text evidence="6">Belongs to the PINc/VapC protein family.</text>
</comment>
<dbReference type="OrthoDB" id="9811788at2"/>
<keyword evidence="2 6" id="KW-0540">Nuclease</keyword>
<feature type="binding site" evidence="6">
    <location>
        <position position="96"/>
    </location>
    <ligand>
        <name>Mg(2+)</name>
        <dbReference type="ChEBI" id="CHEBI:18420"/>
    </ligand>
</feature>
<feature type="binding site" evidence="6">
    <location>
        <position position="6"/>
    </location>
    <ligand>
        <name>Mg(2+)</name>
        <dbReference type="ChEBI" id="CHEBI:18420"/>
    </ligand>
</feature>
<organism evidence="8 9">
    <name type="scientific">Endozoicomonas numazuensis</name>
    <dbReference type="NCBI Taxonomy" id="1137799"/>
    <lineage>
        <taxon>Bacteria</taxon>
        <taxon>Pseudomonadati</taxon>
        <taxon>Pseudomonadota</taxon>
        <taxon>Gammaproteobacteria</taxon>
        <taxon>Oceanospirillales</taxon>
        <taxon>Endozoicomonadaceae</taxon>
        <taxon>Endozoicomonas</taxon>
    </lineage>
</organism>
<sequence length="134" mass="15237">MDTLVDTSVWIDFFNGNSTPQTACLEELLSCGDACTSPIIIMEVLQGIRNDKQCKKTEQMLLCLTRYPIAEEYYRESAMLYRSLRKRGVTIRKSLDCLIAVTAIQNTLPILHCDRDFRAIAEHSDLITCSFNAH</sequence>
<dbReference type="InterPro" id="IPR022907">
    <property type="entry name" value="VapC_family"/>
</dbReference>
<dbReference type="Pfam" id="PF01850">
    <property type="entry name" value="PIN"/>
    <property type="match status" value="1"/>
</dbReference>
<dbReference type="HAMAP" id="MF_00265">
    <property type="entry name" value="VapC_Nob1"/>
    <property type="match status" value="1"/>
</dbReference>
<dbReference type="GO" id="GO:0000287">
    <property type="term" value="F:magnesium ion binding"/>
    <property type="evidence" value="ECO:0007669"/>
    <property type="project" value="UniProtKB-UniRule"/>
</dbReference>
<dbReference type="EMBL" id="JOKH01000001">
    <property type="protein sequence ID" value="KEQ19219.1"/>
    <property type="molecule type" value="Genomic_DNA"/>
</dbReference>
<dbReference type="STRING" id="1137799.GZ78_04290"/>
<keyword evidence="4 6" id="KW-0378">Hydrolase</keyword>
<proteinExistence type="inferred from homology"/>
<evidence type="ECO:0000256" key="6">
    <source>
        <dbReference type="HAMAP-Rule" id="MF_00265"/>
    </source>
</evidence>
<dbReference type="Proteomes" id="UP000028073">
    <property type="component" value="Unassembled WGS sequence"/>
</dbReference>
<dbReference type="InterPro" id="IPR029060">
    <property type="entry name" value="PIN-like_dom_sf"/>
</dbReference>
<feature type="domain" description="PIN" evidence="7">
    <location>
        <begin position="4"/>
        <end position="122"/>
    </location>
</feature>
<accession>A0A081NL96</accession>
<keyword evidence="5 6" id="KW-0460">Magnesium</keyword>
<keyword evidence="3 6" id="KW-0479">Metal-binding</keyword>
<keyword evidence="9" id="KW-1185">Reference proteome</keyword>
<dbReference type="EC" id="3.1.-.-" evidence="6"/>
<dbReference type="eggNOG" id="COG1487">
    <property type="taxonomic scope" value="Bacteria"/>
</dbReference>
<dbReference type="AlphaFoldDB" id="A0A081NL96"/>
<evidence type="ECO:0000256" key="4">
    <source>
        <dbReference type="ARBA" id="ARBA00022801"/>
    </source>
</evidence>
<dbReference type="PANTHER" id="PTHR42740:SF1">
    <property type="entry name" value="RIBONUCLEASE VAPC3"/>
    <property type="match status" value="1"/>
</dbReference>